<accession>A0A081K8V3</accession>
<dbReference type="PANTHER" id="PTHR40076">
    <property type="entry name" value="MEMBRANE PROTEIN-RELATED"/>
    <property type="match status" value="1"/>
</dbReference>
<comment type="caution">
    <text evidence="2">The sequence shown here is derived from an EMBL/GenBank/DDBJ whole genome shotgun (WGS) entry which is preliminary data.</text>
</comment>
<feature type="transmembrane region" description="Helical" evidence="1">
    <location>
        <begin position="128"/>
        <end position="150"/>
    </location>
</feature>
<gene>
    <name evidence="2" type="ORF">GV64_07355</name>
</gene>
<dbReference type="InterPro" id="IPR010380">
    <property type="entry name" value="DUF975"/>
</dbReference>
<keyword evidence="1" id="KW-1133">Transmembrane helix</keyword>
<feature type="transmembrane region" description="Helical" evidence="1">
    <location>
        <begin position="189"/>
        <end position="207"/>
    </location>
</feature>
<keyword evidence="3" id="KW-1185">Reference proteome</keyword>
<evidence type="ECO:0000313" key="2">
    <source>
        <dbReference type="EMBL" id="KEI70579.1"/>
    </source>
</evidence>
<organism evidence="2 3">
    <name type="scientific">Endozoicomonas elysicola</name>
    <dbReference type="NCBI Taxonomy" id="305900"/>
    <lineage>
        <taxon>Bacteria</taxon>
        <taxon>Pseudomonadati</taxon>
        <taxon>Pseudomonadota</taxon>
        <taxon>Gammaproteobacteria</taxon>
        <taxon>Oceanospirillales</taxon>
        <taxon>Endozoicomonadaceae</taxon>
        <taxon>Endozoicomonas</taxon>
    </lineage>
</organism>
<keyword evidence="1" id="KW-0472">Membrane</keyword>
<dbReference type="EMBL" id="JOJP01000001">
    <property type="protein sequence ID" value="KEI70579.1"/>
    <property type="molecule type" value="Genomic_DNA"/>
</dbReference>
<dbReference type="PANTHER" id="PTHR40076:SF1">
    <property type="entry name" value="MEMBRANE PROTEIN"/>
    <property type="match status" value="1"/>
</dbReference>
<dbReference type="eggNOG" id="COG5523">
    <property type="taxonomic scope" value="Bacteria"/>
</dbReference>
<feature type="transmembrane region" description="Helical" evidence="1">
    <location>
        <begin position="83"/>
        <end position="107"/>
    </location>
</feature>
<feature type="transmembrane region" description="Helical" evidence="1">
    <location>
        <begin position="213"/>
        <end position="232"/>
    </location>
</feature>
<feature type="transmembrane region" description="Helical" evidence="1">
    <location>
        <begin position="156"/>
        <end position="177"/>
    </location>
</feature>
<reference evidence="2 3" key="1">
    <citation type="submission" date="2014-06" db="EMBL/GenBank/DDBJ databases">
        <title>Whole Genome Sequences of Three Symbiotic Endozoicomonas Bacteria.</title>
        <authorList>
            <person name="Neave M.J."/>
            <person name="Apprill A."/>
            <person name="Voolstra C.R."/>
        </authorList>
    </citation>
    <scope>NUCLEOTIDE SEQUENCE [LARGE SCALE GENOMIC DNA]</scope>
    <source>
        <strain evidence="2 3">DSM 22380</strain>
    </source>
</reference>
<dbReference type="Proteomes" id="UP000027997">
    <property type="component" value="Unassembled WGS sequence"/>
</dbReference>
<feature type="transmembrane region" description="Helical" evidence="1">
    <location>
        <begin position="54"/>
        <end position="77"/>
    </location>
</feature>
<evidence type="ECO:0000313" key="3">
    <source>
        <dbReference type="Proteomes" id="UP000027997"/>
    </source>
</evidence>
<dbReference type="STRING" id="305900.GV64_07355"/>
<proteinExistence type="predicted"/>
<sequence>MHMSSKPDNQPSEPAMEGYGSLEKGLAGDYQLSISNLLSESWEKTHGAKWTIHLAMGIYFGIYILLILAVAMAALVLPESGVLEIIIELTMLAITMPLWAGIYMIGVRRAVSAPIRAGQTLDYFSKTLPLFGLYLLMLILILVGFLLLIIPGIYLSVAYMLAIPLMVDRNLGIWEALETSRKAINKRWFTIFGLTLVIMLINLVAMIPLGLGLIWTIPMSTIAFGVLYRNIFGCSQQTISGNL</sequence>
<keyword evidence="1" id="KW-0812">Transmembrane</keyword>
<protein>
    <submittedName>
        <fullName evidence="2">Integral membrane protein</fullName>
    </submittedName>
</protein>
<name>A0A081K8V3_9GAMM</name>
<evidence type="ECO:0000256" key="1">
    <source>
        <dbReference type="SAM" id="Phobius"/>
    </source>
</evidence>
<dbReference type="AlphaFoldDB" id="A0A081K8V3"/>